<accession>A0A917MJ65</accession>
<dbReference type="Proteomes" id="UP000603912">
    <property type="component" value="Unassembled WGS sequence"/>
</dbReference>
<evidence type="ECO:0000313" key="3">
    <source>
        <dbReference type="Proteomes" id="UP000603912"/>
    </source>
</evidence>
<comment type="caution">
    <text evidence="2">The sequence shown here is derived from an EMBL/GenBank/DDBJ whole genome shotgun (WGS) entry which is preliminary data.</text>
</comment>
<protein>
    <recommendedName>
        <fullName evidence="4">Cell division protein FtsL</fullName>
    </recommendedName>
</protein>
<proteinExistence type="predicted"/>
<name>A0A917MJ65_9HYPH</name>
<evidence type="ECO:0008006" key="4">
    <source>
        <dbReference type="Google" id="ProtNLM"/>
    </source>
</evidence>
<dbReference type="RefSeq" id="WP_188519081.1">
    <property type="nucleotide sequence ID" value="NZ_BMES01000002.1"/>
</dbReference>
<dbReference type="EMBL" id="BMES01000002">
    <property type="protein sequence ID" value="GGH27504.1"/>
    <property type="molecule type" value="Genomic_DNA"/>
</dbReference>
<reference evidence="2" key="1">
    <citation type="journal article" date="2014" name="Int. J. Syst. Evol. Microbiol.">
        <title>Complete genome sequence of Corynebacterium casei LMG S-19264T (=DSM 44701T), isolated from a smear-ripened cheese.</title>
        <authorList>
            <consortium name="US DOE Joint Genome Institute (JGI-PGF)"/>
            <person name="Walter F."/>
            <person name="Albersmeier A."/>
            <person name="Kalinowski J."/>
            <person name="Ruckert C."/>
        </authorList>
    </citation>
    <scope>NUCLEOTIDE SEQUENCE</scope>
    <source>
        <strain evidence="2">CGMCC 1.12214</strain>
    </source>
</reference>
<dbReference type="AlphaFoldDB" id="A0A917MJ65"/>
<evidence type="ECO:0000256" key="1">
    <source>
        <dbReference type="SAM" id="MobiDB-lite"/>
    </source>
</evidence>
<gene>
    <name evidence="2" type="ORF">GCM10007036_36060</name>
</gene>
<feature type="region of interest" description="Disordered" evidence="1">
    <location>
        <begin position="106"/>
        <end position="136"/>
    </location>
</feature>
<feature type="compositionally biased region" description="Low complexity" evidence="1">
    <location>
        <begin position="109"/>
        <end position="121"/>
    </location>
</feature>
<sequence>MRRFLHLAAILALIGSALYAYRVKYDTIYLTEQAAKLKNQISRERESIAILRAEWQFLNKPDRLQALADQFTETQPATIGQITRWSEIPTRPAPVDSIGKKLEALGLSAPTTTPGATPGAARQDTTTTSSIRKKQQ</sequence>
<evidence type="ECO:0000313" key="2">
    <source>
        <dbReference type="EMBL" id="GGH27504.1"/>
    </source>
</evidence>
<keyword evidence="3" id="KW-1185">Reference proteome</keyword>
<organism evidence="2 3">
    <name type="scientific">Alsobacter metallidurans</name>
    <dbReference type="NCBI Taxonomy" id="340221"/>
    <lineage>
        <taxon>Bacteria</taxon>
        <taxon>Pseudomonadati</taxon>
        <taxon>Pseudomonadota</taxon>
        <taxon>Alphaproteobacteria</taxon>
        <taxon>Hyphomicrobiales</taxon>
        <taxon>Alsobacteraceae</taxon>
        <taxon>Alsobacter</taxon>
    </lineage>
</organism>
<reference evidence="2" key="2">
    <citation type="submission" date="2020-09" db="EMBL/GenBank/DDBJ databases">
        <authorList>
            <person name="Sun Q."/>
            <person name="Zhou Y."/>
        </authorList>
    </citation>
    <scope>NUCLEOTIDE SEQUENCE</scope>
    <source>
        <strain evidence="2">CGMCC 1.12214</strain>
    </source>
</reference>